<sequence>MALSLTEGPSSMLEEAKRELKRLMSCKVCTFITFTGHFLN</sequence>
<accession>A0A834X645</accession>
<organism evidence="1 2">
    <name type="scientific">Senna tora</name>
    <dbReference type="NCBI Taxonomy" id="362788"/>
    <lineage>
        <taxon>Eukaryota</taxon>
        <taxon>Viridiplantae</taxon>
        <taxon>Streptophyta</taxon>
        <taxon>Embryophyta</taxon>
        <taxon>Tracheophyta</taxon>
        <taxon>Spermatophyta</taxon>
        <taxon>Magnoliopsida</taxon>
        <taxon>eudicotyledons</taxon>
        <taxon>Gunneridae</taxon>
        <taxon>Pentapetalae</taxon>
        <taxon>rosids</taxon>
        <taxon>fabids</taxon>
        <taxon>Fabales</taxon>
        <taxon>Fabaceae</taxon>
        <taxon>Caesalpinioideae</taxon>
        <taxon>Cassia clade</taxon>
        <taxon>Senna</taxon>
    </lineage>
</organism>
<comment type="caution">
    <text evidence="1">The sequence shown here is derived from an EMBL/GenBank/DDBJ whole genome shotgun (WGS) entry which is preliminary data.</text>
</comment>
<dbReference type="Proteomes" id="UP000634136">
    <property type="component" value="Unassembled WGS sequence"/>
</dbReference>
<dbReference type="EMBL" id="JAAIUW010000003">
    <property type="protein sequence ID" value="KAF7838941.1"/>
    <property type="molecule type" value="Genomic_DNA"/>
</dbReference>
<protein>
    <submittedName>
        <fullName evidence="1">Uncharacterized protein</fullName>
    </submittedName>
</protein>
<evidence type="ECO:0000313" key="2">
    <source>
        <dbReference type="Proteomes" id="UP000634136"/>
    </source>
</evidence>
<keyword evidence="2" id="KW-1185">Reference proteome</keyword>
<reference evidence="1" key="1">
    <citation type="submission" date="2020-09" db="EMBL/GenBank/DDBJ databases">
        <title>Genome-Enabled Discovery of Anthraquinone Biosynthesis in Senna tora.</title>
        <authorList>
            <person name="Kang S.-H."/>
            <person name="Pandey R.P."/>
            <person name="Lee C.-M."/>
            <person name="Sim J.-S."/>
            <person name="Jeong J.-T."/>
            <person name="Choi B.-S."/>
            <person name="Jung M."/>
            <person name="Ginzburg D."/>
            <person name="Zhao K."/>
            <person name="Won S.Y."/>
            <person name="Oh T.-J."/>
            <person name="Yu Y."/>
            <person name="Kim N.-H."/>
            <person name="Lee O.R."/>
            <person name="Lee T.-H."/>
            <person name="Bashyal P."/>
            <person name="Kim T.-S."/>
            <person name="Lee W.-H."/>
            <person name="Kawkins C."/>
            <person name="Kim C.-K."/>
            <person name="Kim J.S."/>
            <person name="Ahn B.O."/>
            <person name="Rhee S.Y."/>
            <person name="Sohng J.K."/>
        </authorList>
    </citation>
    <scope>NUCLEOTIDE SEQUENCE</scope>
    <source>
        <tissue evidence="1">Leaf</tissue>
    </source>
</reference>
<evidence type="ECO:0000313" key="1">
    <source>
        <dbReference type="EMBL" id="KAF7838941.1"/>
    </source>
</evidence>
<name>A0A834X645_9FABA</name>
<proteinExistence type="predicted"/>
<gene>
    <name evidence="1" type="ORF">G2W53_007423</name>
</gene>
<dbReference type="AlphaFoldDB" id="A0A834X645"/>